<sequence length="175" mass="20007">MPLRPGRCYRHFSGPAYTRKEYIPGVPQPKITKFTMGDHKKDYDFEVRLLTKQIGQIRHNALEAARVIALKQMTSMVGNETDFYLYVTKYPHHVIRENKMMAFAGADRLQDGMRLSFGKPIGTAARITKLGDLIMAIRVKKEHLEFAKKAFKVASSKLPLDTEIVVVPLKEEKTQ</sequence>
<dbReference type="SMR" id="A0A088E6C4"/>
<comment type="similarity">
    <text evidence="1 4">Belongs to the universal ribosomal protein uL16 family.</text>
</comment>
<dbReference type="InterPro" id="IPR001197">
    <property type="entry name" value="Ribosomal_uL16_euk_arch"/>
</dbReference>
<evidence type="ECO:0000313" key="8">
    <source>
        <dbReference type="EMBL" id="AKV79311.1"/>
    </source>
</evidence>
<dbReference type="InterPro" id="IPR036920">
    <property type="entry name" value="Ribosomal_uL16_sf"/>
</dbReference>
<evidence type="ECO:0000313" key="14">
    <source>
        <dbReference type="Proteomes" id="UP000062398"/>
    </source>
</evidence>
<gene>
    <name evidence="4" type="primary">rpl10e</name>
    <name evidence="5" type="ORF">HA72_1865</name>
    <name evidence="6" type="ORF">MsedA_1909</name>
    <name evidence="7" type="ORF">MsedB_1911</name>
    <name evidence="8" type="ORF">MsedC_1909</name>
    <name evidence="9" type="ORF">MsedD_1910</name>
    <name evidence="10" type="ORF">MsedE_1911</name>
</gene>
<dbReference type="OrthoDB" id="30538at2157"/>
<dbReference type="NCBIfam" id="NF003239">
    <property type="entry name" value="PRK04199.1-4"/>
    <property type="match status" value="1"/>
</dbReference>
<evidence type="ECO:0000256" key="2">
    <source>
        <dbReference type="ARBA" id="ARBA00022980"/>
    </source>
</evidence>
<dbReference type="AlphaFoldDB" id="A0A088E6C4"/>
<keyword evidence="2 4" id="KW-0689">Ribosomal protein</keyword>
<evidence type="ECO:0000313" key="12">
    <source>
        <dbReference type="Proteomes" id="UP000056255"/>
    </source>
</evidence>
<dbReference type="SUPFAM" id="SSF54686">
    <property type="entry name" value="Ribosomal protein L16p/L10e"/>
    <property type="match status" value="1"/>
</dbReference>
<evidence type="ECO:0000313" key="7">
    <source>
        <dbReference type="EMBL" id="AKV77059.1"/>
    </source>
</evidence>
<evidence type="ECO:0000313" key="16">
    <source>
        <dbReference type="Proteomes" id="UP000068832"/>
    </source>
</evidence>
<dbReference type="NCBIfam" id="NF003236">
    <property type="entry name" value="PRK04199.1-1"/>
    <property type="match status" value="1"/>
</dbReference>
<protein>
    <recommendedName>
        <fullName evidence="4">Large ribosomal subunit protein uL16</fullName>
    </recommendedName>
</protein>
<evidence type="ECO:0000256" key="4">
    <source>
        <dbReference type="HAMAP-Rule" id="MF_00448"/>
    </source>
</evidence>
<accession>A0A088E6C4</accession>
<dbReference type="RefSeq" id="WP_012021792.1">
    <property type="nucleotide sequence ID" value="NZ_CP008822.1"/>
</dbReference>
<dbReference type="GeneID" id="97613034"/>
<dbReference type="Proteomes" id="UP000061362">
    <property type="component" value="Chromosome"/>
</dbReference>
<dbReference type="Proteomes" id="UP000062398">
    <property type="component" value="Chromosome"/>
</dbReference>
<organism evidence="5 11">
    <name type="scientific">Metallosphaera sedula</name>
    <dbReference type="NCBI Taxonomy" id="43687"/>
    <lineage>
        <taxon>Archaea</taxon>
        <taxon>Thermoproteota</taxon>
        <taxon>Thermoprotei</taxon>
        <taxon>Sulfolobales</taxon>
        <taxon>Sulfolobaceae</taxon>
        <taxon>Metallosphaera</taxon>
    </lineage>
</organism>
<dbReference type="Proteomes" id="UP000029084">
    <property type="component" value="Chromosome"/>
</dbReference>
<dbReference type="OMA" id="HHVIREN"/>
<dbReference type="Pfam" id="PF00252">
    <property type="entry name" value="Ribosomal_L16"/>
    <property type="match status" value="1"/>
</dbReference>
<evidence type="ECO:0000313" key="5">
    <source>
        <dbReference type="EMBL" id="AIM27989.1"/>
    </source>
</evidence>
<dbReference type="InterPro" id="IPR018255">
    <property type="entry name" value="Ribosomal_uL16_CS_euk_arc"/>
</dbReference>
<dbReference type="EMBL" id="CP012176">
    <property type="protein sequence ID" value="AKV83789.1"/>
    <property type="molecule type" value="Genomic_DNA"/>
</dbReference>
<dbReference type="EMBL" id="CP008822">
    <property type="protein sequence ID" value="AIM27989.1"/>
    <property type="molecule type" value="Genomic_DNA"/>
</dbReference>
<dbReference type="Proteomes" id="UP000056255">
    <property type="component" value="Chromosome"/>
</dbReference>
<dbReference type="Proteomes" id="UP000068832">
    <property type="component" value="Chromosome"/>
</dbReference>
<evidence type="ECO:0000313" key="11">
    <source>
        <dbReference type="Proteomes" id="UP000029084"/>
    </source>
</evidence>
<dbReference type="CDD" id="cd01433">
    <property type="entry name" value="Ribosomal_L16_L10e"/>
    <property type="match status" value="1"/>
</dbReference>
<evidence type="ECO:0000313" key="15">
    <source>
        <dbReference type="Proteomes" id="UP000062475"/>
    </source>
</evidence>
<dbReference type="EMBL" id="CP012173">
    <property type="protein sequence ID" value="AKV77059.1"/>
    <property type="molecule type" value="Genomic_DNA"/>
</dbReference>
<dbReference type="PATRIC" id="fig|43687.5.peg.2019"/>
<dbReference type="GO" id="GO:0006412">
    <property type="term" value="P:translation"/>
    <property type="evidence" value="ECO:0007669"/>
    <property type="project" value="UniProtKB-UniRule"/>
</dbReference>
<dbReference type="PROSITE" id="PS01257">
    <property type="entry name" value="RIBOSOMAL_L10E"/>
    <property type="match status" value="1"/>
</dbReference>
<dbReference type="Proteomes" id="UP000062475">
    <property type="component" value="Chromosome"/>
</dbReference>
<dbReference type="HAMAP" id="MF_00448">
    <property type="entry name" value="Ribosomal_uL16_arch"/>
    <property type="match status" value="1"/>
</dbReference>
<proteinExistence type="inferred from homology"/>
<reference evidence="13 14" key="2">
    <citation type="journal article" date="2015" name="Genome Announc.">
        <title>Complete Genome Sequences of Evolved Arsenate-Resistant Metallosphaera sedula Strains.</title>
        <authorList>
            <person name="Ai C."/>
            <person name="McCarthy S."/>
            <person name="Schackwitz W."/>
            <person name="Martin J."/>
            <person name="Lipzen A."/>
            <person name="Blum P."/>
        </authorList>
    </citation>
    <scope>NUCLEOTIDE SEQUENCE [LARGE SCALE GENOMIC DNA]</scope>
    <source>
        <strain evidence="8 14">ARS120-1</strain>
        <strain evidence="9 13">ARS120-2</strain>
        <strain evidence="6 16">ARS50-1</strain>
        <strain evidence="7 15">ARS50-2</strain>
    </source>
</reference>
<evidence type="ECO:0000313" key="9">
    <source>
        <dbReference type="EMBL" id="AKV81556.1"/>
    </source>
</evidence>
<dbReference type="PIRSF" id="PIRSF005590">
    <property type="entry name" value="Ribosomal_L10"/>
    <property type="match status" value="1"/>
</dbReference>
<dbReference type="GO" id="GO:0005840">
    <property type="term" value="C:ribosome"/>
    <property type="evidence" value="ECO:0007669"/>
    <property type="project" value="UniProtKB-KW"/>
</dbReference>
<evidence type="ECO:0000313" key="13">
    <source>
        <dbReference type="Proteomes" id="UP000061362"/>
    </source>
</evidence>
<evidence type="ECO:0000256" key="1">
    <source>
        <dbReference type="ARBA" id="ARBA00008931"/>
    </source>
</evidence>
<evidence type="ECO:0000313" key="10">
    <source>
        <dbReference type="EMBL" id="AKV83789.1"/>
    </source>
</evidence>
<dbReference type="GO" id="GO:0003735">
    <property type="term" value="F:structural constituent of ribosome"/>
    <property type="evidence" value="ECO:0007669"/>
    <property type="project" value="InterPro"/>
</dbReference>
<keyword evidence="3 4" id="KW-0687">Ribonucleoprotein</keyword>
<dbReference type="GO" id="GO:1990904">
    <property type="term" value="C:ribonucleoprotein complex"/>
    <property type="evidence" value="ECO:0007669"/>
    <property type="project" value="UniProtKB-KW"/>
</dbReference>
<dbReference type="InterPro" id="IPR047873">
    <property type="entry name" value="Ribosomal_uL16"/>
</dbReference>
<dbReference type="PANTHER" id="PTHR11726">
    <property type="entry name" value="60S RIBOSOMAL PROTEIN L10"/>
    <property type="match status" value="1"/>
</dbReference>
<dbReference type="EMBL" id="CP012174">
    <property type="protein sequence ID" value="AKV79311.1"/>
    <property type="molecule type" value="Genomic_DNA"/>
</dbReference>
<dbReference type="EMBL" id="CP012172">
    <property type="protein sequence ID" value="AKV74823.1"/>
    <property type="molecule type" value="Genomic_DNA"/>
</dbReference>
<reference evidence="10 12" key="3">
    <citation type="submission" date="2015-07" db="EMBL/GenBank/DDBJ databases">
        <title>Physiological, transcriptional responses and genome re-sequencing of acid resistant extremely thermoacidophilic Metallosphaera sedula SARC-M1.</title>
        <authorList>
            <person name="Ai C."/>
            <person name="McCarthy S."/>
            <person name="Eckrich V."/>
            <person name="Rudrappa D."/>
            <person name="Qiu G."/>
            <person name="Blum P."/>
        </authorList>
    </citation>
    <scope>NUCLEOTIDE SEQUENCE [LARGE SCALE GENOMIC DNA]</scope>
    <source>
        <strain evidence="10 12">SARC-M1</strain>
    </source>
</reference>
<dbReference type="EMBL" id="CP012175">
    <property type="protein sequence ID" value="AKV81556.1"/>
    <property type="molecule type" value="Genomic_DNA"/>
</dbReference>
<dbReference type="InterPro" id="IPR016180">
    <property type="entry name" value="Ribosomal_uL16_dom"/>
</dbReference>
<dbReference type="Gene3D" id="3.90.1170.10">
    <property type="entry name" value="Ribosomal protein L10e/L16"/>
    <property type="match status" value="1"/>
</dbReference>
<name>A0A088E6C4_9CREN</name>
<dbReference type="InterPro" id="IPR022981">
    <property type="entry name" value="Ribosomal_uL16_arc"/>
</dbReference>
<evidence type="ECO:0000313" key="6">
    <source>
        <dbReference type="EMBL" id="AKV74823.1"/>
    </source>
</evidence>
<reference evidence="5 11" key="1">
    <citation type="journal article" date="2014" name="J. Bacteriol.">
        <title>Role of an Archaeal PitA Transporter in the Copper and Arsenic Resistance of Metallosphaera sedula, an Extreme Thermoacidophile.</title>
        <authorList>
            <person name="McCarthy S."/>
            <person name="Ai C."/>
            <person name="Wheaton G."/>
            <person name="Tevatia R."/>
            <person name="Eckrich V."/>
            <person name="Kelly R."/>
            <person name="Blum P."/>
        </authorList>
    </citation>
    <scope>NUCLEOTIDE SEQUENCE [LARGE SCALE GENOMIC DNA]</scope>
    <source>
        <strain evidence="5 11">CuR1</strain>
    </source>
</reference>
<evidence type="ECO:0000256" key="3">
    <source>
        <dbReference type="ARBA" id="ARBA00023274"/>
    </source>
</evidence>